<dbReference type="InterPro" id="IPR032675">
    <property type="entry name" value="LRR_dom_sf"/>
</dbReference>
<dbReference type="SMART" id="SM00368">
    <property type="entry name" value="LRR_RI"/>
    <property type="match status" value="6"/>
</dbReference>
<keyword evidence="1" id="KW-0677">Repeat</keyword>
<dbReference type="SUPFAM" id="SSF52047">
    <property type="entry name" value="RNI-like"/>
    <property type="match status" value="1"/>
</dbReference>
<dbReference type="OrthoDB" id="120976at2759"/>
<gene>
    <name evidence="3" type="primary">Aste57867_19989</name>
    <name evidence="2" type="ORF">As57867_019923</name>
    <name evidence="3" type="ORF">ASTE57867_19989</name>
</gene>
<dbReference type="Pfam" id="PF13516">
    <property type="entry name" value="LRR_6"/>
    <property type="match status" value="2"/>
</dbReference>
<dbReference type="EMBL" id="VJMH01006730">
    <property type="protein sequence ID" value="KAF0688369.1"/>
    <property type="molecule type" value="Genomic_DNA"/>
</dbReference>
<reference evidence="2" key="2">
    <citation type="submission" date="2019-06" db="EMBL/GenBank/DDBJ databases">
        <title>Genomics analysis of Aphanomyces spp. identifies a new class of oomycete effector associated with host adaptation.</title>
        <authorList>
            <person name="Gaulin E."/>
        </authorList>
    </citation>
    <scope>NUCLEOTIDE SEQUENCE</scope>
    <source>
        <strain evidence="2">CBS 578.67</strain>
    </source>
</reference>
<protein>
    <submittedName>
        <fullName evidence="3">Aste57867_19989 protein</fullName>
    </submittedName>
</protein>
<dbReference type="Proteomes" id="UP000332933">
    <property type="component" value="Unassembled WGS sequence"/>
</dbReference>
<evidence type="ECO:0000313" key="2">
    <source>
        <dbReference type="EMBL" id="KAF0688369.1"/>
    </source>
</evidence>
<evidence type="ECO:0000256" key="1">
    <source>
        <dbReference type="ARBA" id="ARBA00022737"/>
    </source>
</evidence>
<accession>A0A485LE18</accession>
<organism evidence="3 4">
    <name type="scientific">Aphanomyces stellatus</name>
    <dbReference type="NCBI Taxonomy" id="120398"/>
    <lineage>
        <taxon>Eukaryota</taxon>
        <taxon>Sar</taxon>
        <taxon>Stramenopiles</taxon>
        <taxon>Oomycota</taxon>
        <taxon>Saprolegniomycetes</taxon>
        <taxon>Saprolegniales</taxon>
        <taxon>Verrucalvaceae</taxon>
        <taxon>Aphanomyces</taxon>
    </lineage>
</organism>
<reference evidence="3 4" key="1">
    <citation type="submission" date="2019-03" db="EMBL/GenBank/DDBJ databases">
        <authorList>
            <person name="Gaulin E."/>
            <person name="Dumas B."/>
        </authorList>
    </citation>
    <scope>NUCLEOTIDE SEQUENCE [LARGE SCALE GENOMIC DNA]</scope>
    <source>
        <strain evidence="3">CBS 568.67</strain>
    </source>
</reference>
<evidence type="ECO:0000313" key="4">
    <source>
        <dbReference type="Proteomes" id="UP000332933"/>
    </source>
</evidence>
<sequence length="570" mass="62194">MKMSSTGNERSALKKTVLATSGCRLLSAIEPVDRHAAEGHRRHSDTDVVSLDEARRLVDEERRRTTTDPLQKFVLDVKFLFRNGGFGLSQHEGVIQRLTNLTRTKVTDVDLSNIPLCDLLVDSLADYLASPSCIVVSLKSVVADRFPSWLIVVRSVFVKRLAQACGPKLRFFQASHVNLSTETLRSKRVLLPRTGCDNLDVTAAAAFLSAKKKPLVEVLDLSGNELTGPKDRCNLYGGIEILADAIAKCAKLTRLVLNHVNLRSDGLVHLALGLQYTTSIRHLELGGNAIQTNVSNQVCYNGVDAFCEALRVNHTIRHLALPQNDMDYTCASKLADILRVNDTLDSLDLSQNPLGSAAMCCVAKALHANVPLVDLNVSDTGLGDKGCVALADALVRNTTLRTLDLTKNPDVHELGCVHLVAALERNATLARVKLTTDGPPDESVRTLTQLAEANAALATIKKSLATFDFAALSPFAQVNFVNKLDACNDAELRALVANQSFVQCRLSDAQLSALQYYASLDMYTPLKRLVWAYDARDRSDAAAARTSKDDDDDEALWCDQPLVTLPPVTR</sequence>
<evidence type="ECO:0000313" key="3">
    <source>
        <dbReference type="EMBL" id="VFT96686.1"/>
    </source>
</evidence>
<dbReference type="AlphaFoldDB" id="A0A485LE18"/>
<dbReference type="InterPro" id="IPR001611">
    <property type="entry name" value="Leu-rich_rpt"/>
</dbReference>
<dbReference type="InterPro" id="IPR052201">
    <property type="entry name" value="LRR-containing_regulator"/>
</dbReference>
<dbReference type="EMBL" id="CAADRA010006753">
    <property type="protein sequence ID" value="VFT96686.1"/>
    <property type="molecule type" value="Genomic_DNA"/>
</dbReference>
<dbReference type="PANTHER" id="PTHR24111">
    <property type="entry name" value="LEUCINE-RICH REPEAT-CONTAINING PROTEIN 34"/>
    <property type="match status" value="1"/>
</dbReference>
<dbReference type="PANTHER" id="PTHR24111:SF0">
    <property type="entry name" value="LEUCINE-RICH REPEAT-CONTAINING PROTEIN"/>
    <property type="match status" value="1"/>
</dbReference>
<keyword evidence="4" id="KW-1185">Reference proteome</keyword>
<proteinExistence type="predicted"/>
<name>A0A485LE18_9STRA</name>
<dbReference type="Gene3D" id="3.80.10.10">
    <property type="entry name" value="Ribonuclease Inhibitor"/>
    <property type="match status" value="2"/>
</dbReference>